<dbReference type="EMBL" id="FMXE01000015">
    <property type="protein sequence ID" value="SDA79615.1"/>
    <property type="molecule type" value="Genomic_DNA"/>
</dbReference>
<evidence type="ECO:0000313" key="1">
    <source>
        <dbReference type="EMBL" id="SDA79615.1"/>
    </source>
</evidence>
<proteinExistence type="predicted"/>
<dbReference type="AlphaFoldDB" id="A0A1G5YC83"/>
<sequence>MSFSGSNKPDEKNLKEISKGNSNTLLFNRKKMRLNSEIKSALVKLNPQKAHFKRDLILKNRQEKLQKFRINYIPLCSDEDWEAMAAFYAKEEKK</sequence>
<protein>
    <submittedName>
        <fullName evidence="1">Uncharacterized protein</fullName>
    </submittedName>
</protein>
<name>A0A1G5YC83_9BACT</name>
<dbReference type="Proteomes" id="UP000198756">
    <property type="component" value="Unassembled WGS sequence"/>
</dbReference>
<evidence type="ECO:0000313" key="2">
    <source>
        <dbReference type="Proteomes" id="UP000198756"/>
    </source>
</evidence>
<organism evidence="1 2">
    <name type="scientific">Algoriphagus alkaliphilus</name>
    <dbReference type="NCBI Taxonomy" id="279824"/>
    <lineage>
        <taxon>Bacteria</taxon>
        <taxon>Pseudomonadati</taxon>
        <taxon>Bacteroidota</taxon>
        <taxon>Cytophagia</taxon>
        <taxon>Cytophagales</taxon>
        <taxon>Cyclobacteriaceae</taxon>
        <taxon>Algoriphagus</taxon>
    </lineage>
</organism>
<reference evidence="2" key="1">
    <citation type="submission" date="2016-10" db="EMBL/GenBank/DDBJ databases">
        <authorList>
            <person name="Varghese N."/>
            <person name="Submissions S."/>
        </authorList>
    </citation>
    <scope>NUCLEOTIDE SEQUENCE [LARGE SCALE GENOMIC DNA]</scope>
    <source>
        <strain evidence="2">DSM 22703</strain>
    </source>
</reference>
<keyword evidence="2" id="KW-1185">Reference proteome</keyword>
<accession>A0A1G5YC83</accession>
<gene>
    <name evidence="1" type="ORF">SAMN03080617_02371</name>
</gene>